<dbReference type="AlphaFoldDB" id="A0A1I1GV38"/>
<organism evidence="3 4">
    <name type="scientific">Nocardioides terrae</name>
    <dbReference type="NCBI Taxonomy" id="574651"/>
    <lineage>
        <taxon>Bacteria</taxon>
        <taxon>Bacillati</taxon>
        <taxon>Actinomycetota</taxon>
        <taxon>Actinomycetes</taxon>
        <taxon>Propionibacteriales</taxon>
        <taxon>Nocardioidaceae</taxon>
        <taxon>Nocardioides</taxon>
    </lineage>
</organism>
<dbReference type="Proteomes" id="UP000198832">
    <property type="component" value="Unassembled WGS sequence"/>
</dbReference>
<dbReference type="InterPro" id="IPR036761">
    <property type="entry name" value="TTHA0802/YceI-like_sf"/>
</dbReference>
<evidence type="ECO:0000313" key="4">
    <source>
        <dbReference type="Proteomes" id="UP000198832"/>
    </source>
</evidence>
<dbReference type="InterPro" id="IPR007372">
    <property type="entry name" value="Lipid/polyisoprenoid-bd_YceI"/>
</dbReference>
<evidence type="ECO:0000313" key="3">
    <source>
        <dbReference type="EMBL" id="SFC12870.1"/>
    </source>
</evidence>
<proteinExistence type="inferred from homology"/>
<name>A0A1I1GV38_9ACTN</name>
<dbReference type="OrthoDB" id="9811006at2"/>
<dbReference type="STRING" id="574651.SAMN04487968_1043"/>
<protein>
    <submittedName>
        <fullName evidence="3">Polyisoprenoid-binding protein YceI</fullName>
    </submittedName>
</protein>
<dbReference type="PANTHER" id="PTHR34406:SF1">
    <property type="entry name" value="PROTEIN YCEI"/>
    <property type="match status" value="1"/>
</dbReference>
<sequence>MGIFSKNTDDFDAPTSVIEDLSGDWAIDPSHTRIGFSARHAMVTTVRGQFTQFEGTAHIDTANPASSTVTLTIKGESIDTGNADRDAHLRSGDFFENETYPDITFVSTGVERDGDEWAVTGDLTIKGVSKPITVVFESTGSAQDPFGNTRAGFEGTATVNRKDWGINWNAALETGGVLVSDKIKLEFDVSAIKTA</sequence>
<dbReference type="RefSeq" id="WP_091121589.1">
    <property type="nucleotide sequence ID" value="NZ_FOLB01000004.1"/>
</dbReference>
<dbReference type="SMART" id="SM00867">
    <property type="entry name" value="YceI"/>
    <property type="match status" value="1"/>
</dbReference>
<accession>A0A1I1GV38</accession>
<dbReference type="Pfam" id="PF04264">
    <property type="entry name" value="YceI"/>
    <property type="match status" value="1"/>
</dbReference>
<evidence type="ECO:0000259" key="2">
    <source>
        <dbReference type="SMART" id="SM00867"/>
    </source>
</evidence>
<gene>
    <name evidence="3" type="ORF">SAMN04487968_1043</name>
</gene>
<dbReference type="PANTHER" id="PTHR34406">
    <property type="entry name" value="PROTEIN YCEI"/>
    <property type="match status" value="1"/>
</dbReference>
<dbReference type="EMBL" id="FOLB01000004">
    <property type="protein sequence ID" value="SFC12870.1"/>
    <property type="molecule type" value="Genomic_DNA"/>
</dbReference>
<evidence type="ECO:0000256" key="1">
    <source>
        <dbReference type="ARBA" id="ARBA00008812"/>
    </source>
</evidence>
<feature type="domain" description="Lipid/polyisoprenoid-binding YceI-like" evidence="2">
    <location>
        <begin position="24"/>
        <end position="192"/>
    </location>
</feature>
<reference evidence="3 4" key="1">
    <citation type="submission" date="2016-10" db="EMBL/GenBank/DDBJ databases">
        <authorList>
            <person name="de Groot N.N."/>
        </authorList>
    </citation>
    <scope>NUCLEOTIDE SEQUENCE [LARGE SCALE GENOMIC DNA]</scope>
    <source>
        <strain evidence="3 4">CGMCC 1.7056</strain>
    </source>
</reference>
<dbReference type="SUPFAM" id="SSF101874">
    <property type="entry name" value="YceI-like"/>
    <property type="match status" value="1"/>
</dbReference>
<keyword evidence="4" id="KW-1185">Reference proteome</keyword>
<comment type="similarity">
    <text evidence="1">Belongs to the UPF0312 family.</text>
</comment>
<dbReference type="Gene3D" id="2.40.128.110">
    <property type="entry name" value="Lipid/polyisoprenoid-binding, YceI-like"/>
    <property type="match status" value="1"/>
</dbReference>